<dbReference type="InterPro" id="IPR050950">
    <property type="entry name" value="HTH-type_LysR_regulators"/>
</dbReference>
<comment type="caution">
    <text evidence="6">The sequence shown here is derived from an EMBL/GenBank/DDBJ whole genome shotgun (WGS) entry which is preliminary data.</text>
</comment>
<dbReference type="InterPro" id="IPR036390">
    <property type="entry name" value="WH_DNA-bd_sf"/>
</dbReference>
<organism evidence="6 7">
    <name type="scientific">Stappia sediminis</name>
    <dbReference type="NCBI Taxonomy" id="2692190"/>
    <lineage>
        <taxon>Bacteria</taxon>
        <taxon>Pseudomonadati</taxon>
        <taxon>Pseudomonadota</taxon>
        <taxon>Alphaproteobacteria</taxon>
        <taxon>Hyphomicrobiales</taxon>
        <taxon>Stappiaceae</taxon>
        <taxon>Stappia</taxon>
    </lineage>
</organism>
<evidence type="ECO:0000256" key="1">
    <source>
        <dbReference type="ARBA" id="ARBA00009437"/>
    </source>
</evidence>
<dbReference type="SUPFAM" id="SSF46785">
    <property type="entry name" value="Winged helix' DNA-binding domain"/>
    <property type="match status" value="1"/>
</dbReference>
<gene>
    <name evidence="6" type="ORF">GR183_12820</name>
</gene>
<dbReference type="Proteomes" id="UP000433101">
    <property type="component" value="Unassembled WGS sequence"/>
</dbReference>
<dbReference type="Pfam" id="PF03466">
    <property type="entry name" value="LysR_substrate"/>
    <property type="match status" value="1"/>
</dbReference>
<comment type="similarity">
    <text evidence="1">Belongs to the LysR transcriptional regulatory family.</text>
</comment>
<dbReference type="CDD" id="cd05466">
    <property type="entry name" value="PBP2_LTTR_substrate"/>
    <property type="match status" value="1"/>
</dbReference>
<dbReference type="GO" id="GO:0003677">
    <property type="term" value="F:DNA binding"/>
    <property type="evidence" value="ECO:0007669"/>
    <property type="project" value="UniProtKB-KW"/>
</dbReference>
<evidence type="ECO:0000313" key="7">
    <source>
        <dbReference type="Proteomes" id="UP000433101"/>
    </source>
</evidence>
<keyword evidence="7" id="KW-1185">Reference proteome</keyword>
<dbReference type="Gene3D" id="3.40.190.290">
    <property type="match status" value="1"/>
</dbReference>
<evidence type="ECO:0000256" key="2">
    <source>
        <dbReference type="ARBA" id="ARBA00023015"/>
    </source>
</evidence>
<dbReference type="PROSITE" id="PS50931">
    <property type="entry name" value="HTH_LYSR"/>
    <property type="match status" value="1"/>
</dbReference>
<dbReference type="AlphaFoldDB" id="A0A7X3S8F5"/>
<feature type="domain" description="HTH lysR-type" evidence="5">
    <location>
        <begin position="21"/>
        <end position="78"/>
    </location>
</feature>
<dbReference type="PANTHER" id="PTHR30419:SF31">
    <property type="entry name" value="BLR3139 PROTEIN"/>
    <property type="match status" value="1"/>
</dbReference>
<evidence type="ECO:0000256" key="3">
    <source>
        <dbReference type="ARBA" id="ARBA00023125"/>
    </source>
</evidence>
<dbReference type="InterPro" id="IPR036388">
    <property type="entry name" value="WH-like_DNA-bd_sf"/>
</dbReference>
<keyword evidence="3" id="KW-0238">DNA-binding</keyword>
<evidence type="ECO:0000256" key="4">
    <source>
        <dbReference type="ARBA" id="ARBA00023163"/>
    </source>
</evidence>
<dbReference type="GO" id="GO:0005829">
    <property type="term" value="C:cytosol"/>
    <property type="evidence" value="ECO:0007669"/>
    <property type="project" value="TreeGrafter"/>
</dbReference>
<proteinExistence type="inferred from homology"/>
<dbReference type="Pfam" id="PF00126">
    <property type="entry name" value="HTH_1"/>
    <property type="match status" value="1"/>
</dbReference>
<keyword evidence="2" id="KW-0805">Transcription regulation</keyword>
<dbReference type="InterPro" id="IPR005119">
    <property type="entry name" value="LysR_subst-bd"/>
</dbReference>
<dbReference type="EMBL" id="WUMV01000006">
    <property type="protein sequence ID" value="MXN65791.1"/>
    <property type="molecule type" value="Genomic_DNA"/>
</dbReference>
<dbReference type="PANTHER" id="PTHR30419">
    <property type="entry name" value="HTH-TYPE TRANSCRIPTIONAL REGULATOR YBHD"/>
    <property type="match status" value="1"/>
</dbReference>
<name>A0A7X3S8F5_9HYPH</name>
<dbReference type="GO" id="GO:0003700">
    <property type="term" value="F:DNA-binding transcription factor activity"/>
    <property type="evidence" value="ECO:0007669"/>
    <property type="project" value="InterPro"/>
</dbReference>
<dbReference type="FunFam" id="1.10.10.10:FF:000001">
    <property type="entry name" value="LysR family transcriptional regulator"/>
    <property type="match status" value="1"/>
</dbReference>
<dbReference type="Gene3D" id="1.10.10.10">
    <property type="entry name" value="Winged helix-like DNA-binding domain superfamily/Winged helix DNA-binding domain"/>
    <property type="match status" value="1"/>
</dbReference>
<sequence>MNGPVYASHQGSSELNSIPPIDLADLRVLVALADFRHFAKAADACNLSQPALSARIRKMEHALKTPLVERSRRFEGFTAAGERVLARARQLLNDVDGLVQDAKSGETLSGLLRIGVIPTATPLAGRLASSLSTVHPNIRLRASSLSSRAIEQGLKEFALDAGITYLNTEPNPDMKTLPLARERYCLVGTAQLPGNGTIPLDWKDLAGVPLALMTPDMQNRRILNRAFAAAGVEPNVGFEANSFLAIVSRASAGDVAAILPRTMADMVCMDGLARRDLAELAAPPVIGLIAARRVPLLPLVAALWSHAAACIAESDLASDNPT</sequence>
<accession>A0A7X3S8F5</accession>
<evidence type="ECO:0000313" key="6">
    <source>
        <dbReference type="EMBL" id="MXN65791.1"/>
    </source>
</evidence>
<protein>
    <submittedName>
        <fullName evidence="6">LysR family transcriptional regulator</fullName>
    </submittedName>
</protein>
<evidence type="ECO:0000259" key="5">
    <source>
        <dbReference type="PROSITE" id="PS50931"/>
    </source>
</evidence>
<reference evidence="6 7" key="1">
    <citation type="submission" date="2019-12" db="EMBL/GenBank/DDBJ databases">
        <authorList>
            <person name="Li M."/>
        </authorList>
    </citation>
    <scope>NUCLEOTIDE SEQUENCE [LARGE SCALE GENOMIC DNA]</scope>
    <source>
        <strain evidence="6 7">GBMRC 2046</strain>
    </source>
</reference>
<dbReference type="SUPFAM" id="SSF53850">
    <property type="entry name" value="Periplasmic binding protein-like II"/>
    <property type="match status" value="1"/>
</dbReference>
<keyword evidence="4" id="KW-0804">Transcription</keyword>
<dbReference type="PRINTS" id="PR00039">
    <property type="entry name" value="HTHLYSR"/>
</dbReference>
<dbReference type="InterPro" id="IPR000847">
    <property type="entry name" value="LysR_HTH_N"/>
</dbReference>